<accession>A0A2A4JIK2</accession>
<proteinExistence type="predicted"/>
<reference evidence="1" key="1">
    <citation type="submission" date="2017-09" db="EMBL/GenBank/DDBJ databases">
        <title>Contemporary evolution of a Lepidopteran species, Heliothis virescens, in response to modern agricultural practices.</title>
        <authorList>
            <person name="Fritz M.L."/>
            <person name="Deyonke A.M."/>
            <person name="Papanicolaou A."/>
            <person name="Micinski S."/>
            <person name="Westbrook J."/>
            <person name="Gould F."/>
        </authorList>
    </citation>
    <scope>NUCLEOTIDE SEQUENCE [LARGE SCALE GENOMIC DNA]</scope>
    <source>
        <strain evidence="1">HvINT-</strain>
        <tissue evidence="1">Whole body</tissue>
    </source>
</reference>
<dbReference type="EMBL" id="NWSH01001393">
    <property type="protein sequence ID" value="PCG71404.1"/>
    <property type="molecule type" value="Genomic_DNA"/>
</dbReference>
<dbReference type="GO" id="GO:0005634">
    <property type="term" value="C:nucleus"/>
    <property type="evidence" value="ECO:0007669"/>
    <property type="project" value="UniProtKB-ARBA"/>
</dbReference>
<dbReference type="InterPro" id="IPR036910">
    <property type="entry name" value="HMG_box_dom_sf"/>
</dbReference>
<dbReference type="SUPFAM" id="SSF47095">
    <property type="entry name" value="HMG-box"/>
    <property type="match status" value="1"/>
</dbReference>
<comment type="caution">
    <text evidence="1">The sequence shown here is derived from an EMBL/GenBank/DDBJ whole genome shotgun (WGS) entry which is preliminary data.</text>
</comment>
<organism evidence="1">
    <name type="scientific">Heliothis virescens</name>
    <name type="common">Tobacco budworm moth</name>
    <dbReference type="NCBI Taxonomy" id="7102"/>
    <lineage>
        <taxon>Eukaryota</taxon>
        <taxon>Metazoa</taxon>
        <taxon>Ecdysozoa</taxon>
        <taxon>Arthropoda</taxon>
        <taxon>Hexapoda</taxon>
        <taxon>Insecta</taxon>
        <taxon>Pterygota</taxon>
        <taxon>Neoptera</taxon>
        <taxon>Endopterygota</taxon>
        <taxon>Lepidoptera</taxon>
        <taxon>Glossata</taxon>
        <taxon>Ditrysia</taxon>
        <taxon>Noctuoidea</taxon>
        <taxon>Noctuidae</taxon>
        <taxon>Heliothinae</taxon>
        <taxon>Heliothis</taxon>
    </lineage>
</organism>
<sequence>MDPKKNKLQNKKFPKSALAFYIKLYCKHKGSSKSKYQTILLEATKSWLSLSEEEKLQLNKTFKESEHKFKRQLLDKLTNAETFMKIKEVPRSLNDDMNRSNITIEASEGCTADVHEDIESHKRNENAEDIILGHDGESATHIGVDQCEENEEFVENETLPESVNINEEAPRIFLVEPLPPTLKNSKDLFHMLNSADADSNLSWTTLPASEKNEYRRAVSLLKKDYITKYREFLESLSPRELFDHYNKTLF</sequence>
<evidence type="ECO:0000313" key="1">
    <source>
        <dbReference type="EMBL" id="PCG71404.1"/>
    </source>
</evidence>
<name>A0A2A4JIK2_HELVI</name>
<gene>
    <name evidence="1" type="ORF">B5V51_1904</name>
</gene>
<dbReference type="AlphaFoldDB" id="A0A2A4JIK2"/>
<protein>
    <submittedName>
        <fullName evidence="1">Uncharacterized protein</fullName>
    </submittedName>
</protein>